<dbReference type="RefSeq" id="WP_229292700.1">
    <property type="nucleotide sequence ID" value="NZ_CP086654.1"/>
</dbReference>
<keyword evidence="1" id="KW-1133">Transmembrane helix</keyword>
<dbReference type="EMBL" id="CP086654">
    <property type="protein sequence ID" value="UEX90203.1"/>
    <property type="molecule type" value="Genomic_DNA"/>
</dbReference>
<accession>A0ABY3PD32</accession>
<keyword evidence="3" id="KW-1185">Reference proteome</keyword>
<dbReference type="Proteomes" id="UP001197626">
    <property type="component" value="Chromosome"/>
</dbReference>
<evidence type="ECO:0000313" key="3">
    <source>
        <dbReference type="Proteomes" id="UP001197626"/>
    </source>
</evidence>
<reference evidence="2 3" key="1">
    <citation type="journal article" date="2022" name="Pathogens">
        <title>Staphylococcus ratti sp. nov. Isolated from a Lab Rat.</title>
        <authorList>
            <person name="Kovarovic V."/>
            <person name="Sedlacek I."/>
            <person name="Petras P."/>
            <person name="Kralova S."/>
            <person name="Maslanova I."/>
            <person name="Svec P."/>
            <person name="Neumann-Schaal M."/>
            <person name="Botka T."/>
            <person name="Gelbicova T."/>
            <person name="Stankova E."/>
            <person name="Doskar J."/>
            <person name="Pantucek R."/>
        </authorList>
    </citation>
    <scope>NUCLEOTIDE SEQUENCE [LARGE SCALE GENOMIC DNA]</scope>
    <source>
        <strain evidence="2 3">CCM 9025</strain>
    </source>
</reference>
<keyword evidence="1" id="KW-0472">Membrane</keyword>
<feature type="transmembrane region" description="Helical" evidence="1">
    <location>
        <begin position="20"/>
        <end position="42"/>
    </location>
</feature>
<evidence type="ECO:0000313" key="2">
    <source>
        <dbReference type="EMBL" id="UEX90203.1"/>
    </source>
</evidence>
<evidence type="ECO:0008006" key="4">
    <source>
        <dbReference type="Google" id="ProtNLM"/>
    </source>
</evidence>
<gene>
    <name evidence="2" type="ORF">LN051_00565</name>
</gene>
<proteinExistence type="predicted"/>
<sequence length="64" mass="7361">MTLQLILKLVKRNFIALKSLFIPFVVTASIMLGLEYIITSIINNDYILERHKDLPSLLKFVNAI</sequence>
<protein>
    <recommendedName>
        <fullName evidence="4">ABC transporter permease</fullName>
    </recommendedName>
</protein>
<keyword evidence="1" id="KW-0812">Transmembrane</keyword>
<evidence type="ECO:0000256" key="1">
    <source>
        <dbReference type="SAM" id="Phobius"/>
    </source>
</evidence>
<name>A0ABY3PD32_9STAP</name>
<organism evidence="2 3">
    <name type="scientific">Staphylococcus ratti</name>
    <dbReference type="NCBI Taxonomy" id="2892440"/>
    <lineage>
        <taxon>Bacteria</taxon>
        <taxon>Bacillati</taxon>
        <taxon>Bacillota</taxon>
        <taxon>Bacilli</taxon>
        <taxon>Bacillales</taxon>
        <taxon>Staphylococcaceae</taxon>
        <taxon>Staphylococcus</taxon>
    </lineage>
</organism>